<dbReference type="InterPro" id="IPR051783">
    <property type="entry name" value="NAD(P)-dependent_oxidoreduct"/>
</dbReference>
<name>A0AAJ6N315_LACLC</name>
<gene>
    <name evidence="2" type="ORF">LLUC109_02870</name>
</gene>
<proteinExistence type="predicted"/>
<dbReference type="GO" id="GO:0004029">
    <property type="term" value="F:aldehyde dehydrogenase (NAD+) activity"/>
    <property type="evidence" value="ECO:0007669"/>
    <property type="project" value="TreeGrafter"/>
</dbReference>
<dbReference type="SUPFAM" id="SSF51735">
    <property type="entry name" value="NAD(P)-binding Rossmann-fold domains"/>
    <property type="match status" value="1"/>
</dbReference>
<dbReference type="AlphaFoldDB" id="A0AAJ6N315"/>
<dbReference type="Gene3D" id="3.40.50.720">
    <property type="entry name" value="NAD(P)-binding Rossmann-like Domain"/>
    <property type="match status" value="1"/>
</dbReference>
<sequence length="180" mass="19888">MAELEFWKLAKSYGMEGSSVLPTAVMGPILGNDFSHSSAAIKNMFEGKMPRLLNLAFDYVDVRDVADLHLLALEKEEAISQRFIATSGQNITYQEQAKFLKKEFGSKAKKVSTQVIPDFLVKILARFDKRLAMPATFLGQNTACSNEKSTRLLGWQPRSGGAAIIQTAQTMLDLAVIKVD</sequence>
<evidence type="ECO:0000313" key="2">
    <source>
        <dbReference type="EMBL" id="WOW94096.1"/>
    </source>
</evidence>
<dbReference type="PANTHER" id="PTHR48079:SF6">
    <property type="entry name" value="NAD(P)-BINDING DOMAIN-CONTAINING PROTEIN-RELATED"/>
    <property type="match status" value="1"/>
</dbReference>
<dbReference type="InterPro" id="IPR036291">
    <property type="entry name" value="NAD(P)-bd_dom_sf"/>
</dbReference>
<accession>A0AAJ6N315</accession>
<evidence type="ECO:0000313" key="3">
    <source>
        <dbReference type="Proteomes" id="UP000192016"/>
    </source>
</evidence>
<reference evidence="2 3" key="1">
    <citation type="journal article" date="2017" name="BMC Genomics">
        <title>Comparative and functional genomics of the Lactococcus lactis taxon; insights into evolution and niche adaptation.</title>
        <authorList>
            <person name="Kelleher P."/>
            <person name="Bottacini F."/>
            <person name="Mahony J."/>
            <person name="Kilcawley K.N."/>
            <person name="van Sinderen D."/>
        </authorList>
    </citation>
    <scope>NUCLEOTIDE SEQUENCE [LARGE SCALE GENOMIC DNA]</scope>
    <source>
        <strain evidence="2 3">UC109</strain>
    </source>
</reference>
<dbReference type="PANTHER" id="PTHR48079">
    <property type="entry name" value="PROTEIN YEEZ"/>
    <property type="match status" value="1"/>
</dbReference>
<dbReference type="EMBL" id="CP015907">
    <property type="protein sequence ID" value="WOW94096.1"/>
    <property type="molecule type" value="Genomic_DNA"/>
</dbReference>
<dbReference type="Pfam" id="PF01370">
    <property type="entry name" value="Epimerase"/>
    <property type="match status" value="1"/>
</dbReference>
<protein>
    <submittedName>
        <fullName evidence="2">NAD-dependent epimerase/dehydratase family protein</fullName>
    </submittedName>
</protein>
<organism evidence="2 3">
    <name type="scientific">Lactococcus lactis subsp. cremoris</name>
    <name type="common">Streptococcus cremoris</name>
    <dbReference type="NCBI Taxonomy" id="1359"/>
    <lineage>
        <taxon>Bacteria</taxon>
        <taxon>Bacillati</taxon>
        <taxon>Bacillota</taxon>
        <taxon>Bacilli</taxon>
        <taxon>Lactobacillales</taxon>
        <taxon>Streptococcaceae</taxon>
        <taxon>Lactococcus</taxon>
    </lineage>
</organism>
<dbReference type="GO" id="GO:0005737">
    <property type="term" value="C:cytoplasm"/>
    <property type="evidence" value="ECO:0007669"/>
    <property type="project" value="TreeGrafter"/>
</dbReference>
<dbReference type="Proteomes" id="UP000192016">
    <property type="component" value="Chromosome"/>
</dbReference>
<evidence type="ECO:0000259" key="1">
    <source>
        <dbReference type="Pfam" id="PF01370"/>
    </source>
</evidence>
<feature type="domain" description="NAD-dependent epimerase/dehydratase" evidence="1">
    <location>
        <begin position="2"/>
        <end position="79"/>
    </location>
</feature>
<dbReference type="InterPro" id="IPR001509">
    <property type="entry name" value="Epimerase_deHydtase"/>
</dbReference>